<keyword evidence="2" id="KW-1185">Reference proteome</keyword>
<reference evidence="1" key="1">
    <citation type="submission" date="2023-07" db="EMBL/GenBank/DDBJ databases">
        <title>draft genome sequence of fig (Ficus carica).</title>
        <authorList>
            <person name="Takahashi T."/>
            <person name="Nishimura K."/>
        </authorList>
    </citation>
    <scope>NUCLEOTIDE SEQUENCE</scope>
</reference>
<protein>
    <recommendedName>
        <fullName evidence="3">Reverse transcriptase zinc-binding domain-containing protein</fullName>
    </recommendedName>
</protein>
<evidence type="ECO:0000313" key="1">
    <source>
        <dbReference type="EMBL" id="GMN37970.1"/>
    </source>
</evidence>
<gene>
    <name evidence="1" type="ORF">TIFTF001_007251</name>
</gene>
<accession>A0AA87ZRB4</accession>
<dbReference type="AlphaFoldDB" id="A0AA87ZRB4"/>
<organism evidence="1 2">
    <name type="scientific">Ficus carica</name>
    <name type="common">Common fig</name>
    <dbReference type="NCBI Taxonomy" id="3494"/>
    <lineage>
        <taxon>Eukaryota</taxon>
        <taxon>Viridiplantae</taxon>
        <taxon>Streptophyta</taxon>
        <taxon>Embryophyta</taxon>
        <taxon>Tracheophyta</taxon>
        <taxon>Spermatophyta</taxon>
        <taxon>Magnoliopsida</taxon>
        <taxon>eudicotyledons</taxon>
        <taxon>Gunneridae</taxon>
        <taxon>Pentapetalae</taxon>
        <taxon>rosids</taxon>
        <taxon>fabids</taxon>
        <taxon>Rosales</taxon>
        <taxon>Moraceae</taxon>
        <taxon>Ficeae</taxon>
        <taxon>Ficus</taxon>
    </lineage>
</organism>
<evidence type="ECO:0000313" key="2">
    <source>
        <dbReference type="Proteomes" id="UP001187192"/>
    </source>
</evidence>
<proteinExistence type="predicted"/>
<sequence length="221" mass="24558">MESKCLASVSGHNLEAKWWSKLWSVLIPNKVKIHVWRAFIEPFQQGVVLDTICPRCRDAIEDSCHTLWMCPDVRKIWSNIALGRIVEGFKGGPVSFLCLHVATYASGDDFVAFLARDNQGLVLGVVSRRMVGLFSPHVGECMAVREAVVDNRELSMEGPIMEDIKLLFSQLQITGIHHICRSANHVAHLLARFGFNSNCTNVWISETPTVVSNAVSIDAIA</sequence>
<comment type="caution">
    <text evidence="1">The sequence shown here is derived from an EMBL/GenBank/DDBJ whole genome shotgun (WGS) entry which is preliminary data.</text>
</comment>
<dbReference type="EMBL" id="BTGU01000007">
    <property type="protein sequence ID" value="GMN37970.1"/>
    <property type="molecule type" value="Genomic_DNA"/>
</dbReference>
<evidence type="ECO:0008006" key="3">
    <source>
        <dbReference type="Google" id="ProtNLM"/>
    </source>
</evidence>
<name>A0AA87ZRB4_FICCA</name>
<dbReference type="Proteomes" id="UP001187192">
    <property type="component" value="Unassembled WGS sequence"/>
</dbReference>